<organism evidence="7 8">
    <name type="scientific">Thelephora terrestris</name>
    <dbReference type="NCBI Taxonomy" id="56493"/>
    <lineage>
        <taxon>Eukaryota</taxon>
        <taxon>Fungi</taxon>
        <taxon>Dikarya</taxon>
        <taxon>Basidiomycota</taxon>
        <taxon>Agaricomycotina</taxon>
        <taxon>Agaricomycetes</taxon>
        <taxon>Thelephorales</taxon>
        <taxon>Thelephoraceae</taxon>
        <taxon>Thelephora</taxon>
    </lineage>
</organism>
<dbReference type="GO" id="GO:0000122">
    <property type="term" value="P:negative regulation of transcription by RNA polymerase II"/>
    <property type="evidence" value="ECO:0007669"/>
    <property type="project" value="TreeGrafter"/>
</dbReference>
<name>A0A9P6L9Q5_9AGAM</name>
<dbReference type="SMART" id="SM00761">
    <property type="entry name" value="HDAC_interact"/>
    <property type="match status" value="1"/>
</dbReference>
<feature type="region of interest" description="Disordered" evidence="5">
    <location>
        <begin position="679"/>
        <end position="745"/>
    </location>
</feature>
<evidence type="ECO:0000313" key="7">
    <source>
        <dbReference type="EMBL" id="KAF9788330.1"/>
    </source>
</evidence>
<proteinExistence type="predicted"/>
<dbReference type="EMBL" id="WIUZ02000004">
    <property type="protein sequence ID" value="KAF9788330.1"/>
    <property type="molecule type" value="Genomic_DNA"/>
</dbReference>
<dbReference type="Gene3D" id="1.20.1160.11">
    <property type="entry name" value="Paired amphipathic helix"/>
    <property type="match status" value="3"/>
</dbReference>
<dbReference type="Pfam" id="PF16879">
    <property type="entry name" value="Sin3a_C"/>
    <property type="match status" value="2"/>
</dbReference>
<dbReference type="Pfam" id="PF08295">
    <property type="entry name" value="Sin3_corepress"/>
    <property type="match status" value="1"/>
</dbReference>
<dbReference type="Proteomes" id="UP000736335">
    <property type="component" value="Unassembled WGS sequence"/>
</dbReference>
<dbReference type="InterPro" id="IPR039774">
    <property type="entry name" value="Sin3-like"/>
</dbReference>
<dbReference type="PROSITE" id="PS51477">
    <property type="entry name" value="PAH"/>
    <property type="match status" value="2"/>
</dbReference>
<comment type="caution">
    <text evidence="7">The sequence shown here is derived from an EMBL/GenBank/DDBJ whole genome shotgun (WGS) entry which is preliminary data.</text>
</comment>
<accession>A0A9P6L9Q5</accession>
<dbReference type="AlphaFoldDB" id="A0A9P6L9Q5"/>
<feature type="domain" description="Histone deacetylase interacting" evidence="6">
    <location>
        <begin position="378"/>
        <end position="478"/>
    </location>
</feature>
<evidence type="ECO:0000256" key="4">
    <source>
        <dbReference type="PROSITE-ProRule" id="PRU00810"/>
    </source>
</evidence>
<dbReference type="Pfam" id="PF02671">
    <property type="entry name" value="PAH"/>
    <property type="match status" value="2"/>
</dbReference>
<comment type="subcellular location">
    <subcellularLocation>
        <location evidence="1 4">Nucleus</location>
    </subcellularLocation>
</comment>
<feature type="region of interest" description="Disordered" evidence="5">
    <location>
        <begin position="227"/>
        <end position="286"/>
    </location>
</feature>
<evidence type="ECO:0000256" key="5">
    <source>
        <dbReference type="SAM" id="MobiDB-lite"/>
    </source>
</evidence>
<dbReference type="PANTHER" id="PTHR12346:SF0">
    <property type="entry name" value="SIN3A, ISOFORM G"/>
    <property type="match status" value="1"/>
</dbReference>
<dbReference type="InterPro" id="IPR003822">
    <property type="entry name" value="PAH"/>
</dbReference>
<keyword evidence="2" id="KW-0678">Repressor</keyword>
<protein>
    <recommendedName>
        <fullName evidence="6">Histone deacetylase interacting domain-containing protein</fullName>
    </recommendedName>
</protein>
<sequence>MAEPVAGPSTAAQTEPADVVMTESPPLVHPRPVVGKAPPERPLNVKDALSYLNAVKVQFQHRPDVYNLFLDIMKDFKGQLIDTPGVIQRVAHLFHGHPRLISEFNTFLPYGYQITVMQDPKVRNAHCVRVATPGGNVTDTTIVRTPSVPPIEDIRPALDYVQKIRTRFSDEPERYKKFLDILSTKNDPALVEKEGDVMLRVHKLLHDAPDLMSGLWEFLGEDPRPIEEMEASTEPKGSKLKQEPQSLPQKRKRKDKEREGDGSAKGVGKRHRSKREDPRMRPPEVPYDENNFFERVRRHLDSQTTHNEFLKLINLFTQEFIDSARLLKEARTYLGEGELMMQLKAILGWDERRELYAIEDHFWPASGNDQQKIRRPRSGTSIGSYVKLPASETNVSCSGRDAMCKSVLNDEWVSRPSFASEDSGFMAHKKNIYEEALHRSEEERHEYDFHIEAIVKTIGLLEPINNKISQLNPEDRGQFKLKPNFGGAGKSIHHRVIRKIYGREAGEEVIRAMQDSPAVSIPVVLARLKQKEEEWKRAQREWNKVWREVDARNYYKSLDHQGIVFKAADKKATTPKAFINQIEAARAEQVAKRAAYIDPLFTRASPTHQLEFTIEDVSVLQDALKLVFSFLDRTTGQLSPGERKRVEGFLRTFVPLFFRFDTTAFNSVFAAMDPEAISDGVGSGEEDEVASNSKSGRGRKGANGSGGGDLRKKLLNDQAQAKNKSRVGPSQPVATSSTEAQARGTGQDATLGPFFCNTTFYVSLRLLEASVSLMPHQPTLGAKLAKAGPRKPMPAAGAGIGLSTDDERFADAANFYEFLLESCEKLFDNEIEVPLFEDQMRFMFGPREAYKIFTVDKIIGSIIKQVQTIFVDAKSQDLYGLFKKEVQQPGDEGHYREAAAQILGDSEHLFRMEMASIFIFVLSERLLIKVVCWLKLKLPRLNVFTIQLLGKDDPNQGDPEIYIDRWRSYITSYTSETPTKGLTEPKVKYPFLRRNLATTPDLPVPAVIAGNALEMKICVRTYHIFYVPNTADFFYKHSPPSLNSIPRRSKGTWFEGLKAGT</sequence>
<dbReference type="FunFam" id="1.20.1160.11:FF:000001">
    <property type="entry name" value="Paired amphipathic helix protein Sin3"/>
    <property type="match status" value="1"/>
</dbReference>
<evidence type="ECO:0000256" key="1">
    <source>
        <dbReference type="ARBA" id="ARBA00004123"/>
    </source>
</evidence>
<reference evidence="7" key="1">
    <citation type="journal article" date="2020" name="Nat. Commun.">
        <title>Large-scale genome sequencing of mycorrhizal fungi provides insights into the early evolution of symbiotic traits.</title>
        <authorList>
            <person name="Miyauchi S."/>
            <person name="Kiss E."/>
            <person name="Kuo A."/>
            <person name="Drula E."/>
            <person name="Kohler A."/>
            <person name="Sanchez-Garcia M."/>
            <person name="Morin E."/>
            <person name="Andreopoulos B."/>
            <person name="Barry K.W."/>
            <person name="Bonito G."/>
            <person name="Buee M."/>
            <person name="Carver A."/>
            <person name="Chen C."/>
            <person name="Cichocki N."/>
            <person name="Clum A."/>
            <person name="Culley D."/>
            <person name="Crous P.W."/>
            <person name="Fauchery L."/>
            <person name="Girlanda M."/>
            <person name="Hayes R.D."/>
            <person name="Keri Z."/>
            <person name="LaButti K."/>
            <person name="Lipzen A."/>
            <person name="Lombard V."/>
            <person name="Magnuson J."/>
            <person name="Maillard F."/>
            <person name="Murat C."/>
            <person name="Nolan M."/>
            <person name="Ohm R.A."/>
            <person name="Pangilinan J."/>
            <person name="Pereira M.F."/>
            <person name="Perotto S."/>
            <person name="Peter M."/>
            <person name="Pfister S."/>
            <person name="Riley R."/>
            <person name="Sitrit Y."/>
            <person name="Stielow J.B."/>
            <person name="Szollosi G."/>
            <person name="Zifcakova L."/>
            <person name="Stursova M."/>
            <person name="Spatafora J.W."/>
            <person name="Tedersoo L."/>
            <person name="Vaario L.M."/>
            <person name="Yamada A."/>
            <person name="Yan M."/>
            <person name="Wang P."/>
            <person name="Xu J."/>
            <person name="Bruns T."/>
            <person name="Baldrian P."/>
            <person name="Vilgalys R."/>
            <person name="Dunand C."/>
            <person name="Henrissat B."/>
            <person name="Grigoriev I.V."/>
            <person name="Hibbett D."/>
            <person name="Nagy L.G."/>
            <person name="Martin F.M."/>
        </authorList>
    </citation>
    <scope>NUCLEOTIDE SEQUENCE</scope>
    <source>
        <strain evidence="7">UH-Tt-Lm1</strain>
    </source>
</reference>
<dbReference type="PANTHER" id="PTHR12346">
    <property type="entry name" value="SIN3B-RELATED"/>
    <property type="match status" value="1"/>
</dbReference>
<dbReference type="SUPFAM" id="SSF47762">
    <property type="entry name" value="PAH2 domain"/>
    <property type="match status" value="3"/>
</dbReference>
<keyword evidence="8" id="KW-1185">Reference proteome</keyword>
<dbReference type="OrthoDB" id="10265969at2759"/>
<dbReference type="GO" id="GO:0003714">
    <property type="term" value="F:transcription corepressor activity"/>
    <property type="evidence" value="ECO:0007669"/>
    <property type="project" value="InterPro"/>
</dbReference>
<gene>
    <name evidence="7" type="ORF">BJ322DRAFT_1106335</name>
</gene>
<evidence type="ECO:0000256" key="3">
    <source>
        <dbReference type="ARBA" id="ARBA00023242"/>
    </source>
</evidence>
<reference evidence="7" key="2">
    <citation type="submission" date="2020-11" db="EMBL/GenBank/DDBJ databases">
        <authorList>
            <consortium name="DOE Joint Genome Institute"/>
            <person name="Kuo A."/>
            <person name="Miyauchi S."/>
            <person name="Kiss E."/>
            <person name="Drula E."/>
            <person name="Kohler A."/>
            <person name="Sanchez-Garcia M."/>
            <person name="Andreopoulos B."/>
            <person name="Barry K.W."/>
            <person name="Bonito G."/>
            <person name="Buee M."/>
            <person name="Carver A."/>
            <person name="Chen C."/>
            <person name="Cichocki N."/>
            <person name="Clum A."/>
            <person name="Culley D."/>
            <person name="Crous P.W."/>
            <person name="Fauchery L."/>
            <person name="Girlanda M."/>
            <person name="Hayes R."/>
            <person name="Keri Z."/>
            <person name="Labutti K."/>
            <person name="Lipzen A."/>
            <person name="Lombard V."/>
            <person name="Magnuson J."/>
            <person name="Maillard F."/>
            <person name="Morin E."/>
            <person name="Murat C."/>
            <person name="Nolan M."/>
            <person name="Ohm R."/>
            <person name="Pangilinan J."/>
            <person name="Pereira M."/>
            <person name="Perotto S."/>
            <person name="Peter M."/>
            <person name="Riley R."/>
            <person name="Sitrit Y."/>
            <person name="Stielow B."/>
            <person name="Szollosi G."/>
            <person name="Zifcakova L."/>
            <person name="Stursova M."/>
            <person name="Spatafora J.W."/>
            <person name="Tedersoo L."/>
            <person name="Vaario L.-M."/>
            <person name="Yamada A."/>
            <person name="Yan M."/>
            <person name="Wang P."/>
            <person name="Xu J."/>
            <person name="Bruns T."/>
            <person name="Baldrian P."/>
            <person name="Vilgalys R."/>
            <person name="Henrissat B."/>
            <person name="Grigoriev I.V."/>
            <person name="Hibbett D."/>
            <person name="Nagy L.G."/>
            <person name="Martin F.M."/>
        </authorList>
    </citation>
    <scope>NUCLEOTIDE SEQUENCE</scope>
    <source>
        <strain evidence="7">UH-Tt-Lm1</strain>
    </source>
</reference>
<evidence type="ECO:0000313" key="8">
    <source>
        <dbReference type="Proteomes" id="UP000736335"/>
    </source>
</evidence>
<dbReference type="InterPro" id="IPR031693">
    <property type="entry name" value="Sin3_C"/>
</dbReference>
<dbReference type="GO" id="GO:0070822">
    <property type="term" value="C:Sin3-type complex"/>
    <property type="evidence" value="ECO:0007669"/>
    <property type="project" value="TreeGrafter"/>
</dbReference>
<evidence type="ECO:0000259" key="6">
    <source>
        <dbReference type="SMART" id="SM00761"/>
    </source>
</evidence>
<keyword evidence="3 4" id="KW-0539">Nucleus</keyword>
<dbReference type="InterPro" id="IPR013194">
    <property type="entry name" value="HDAC_interact_dom"/>
</dbReference>
<dbReference type="InterPro" id="IPR036600">
    <property type="entry name" value="PAH_sf"/>
</dbReference>
<evidence type="ECO:0000256" key="2">
    <source>
        <dbReference type="ARBA" id="ARBA00022491"/>
    </source>
</evidence>